<evidence type="ECO:0000313" key="1">
    <source>
        <dbReference type="EMBL" id="MDR6723948.1"/>
    </source>
</evidence>
<organism evidence="1 2">
    <name type="scientific">Paenibacillus amylolyticus</name>
    <dbReference type="NCBI Taxonomy" id="1451"/>
    <lineage>
        <taxon>Bacteria</taxon>
        <taxon>Bacillati</taxon>
        <taxon>Bacillota</taxon>
        <taxon>Bacilli</taxon>
        <taxon>Bacillales</taxon>
        <taxon>Paenibacillaceae</taxon>
        <taxon>Paenibacillus</taxon>
    </lineage>
</organism>
<comment type="caution">
    <text evidence="1">The sequence shown here is derived from an EMBL/GenBank/DDBJ whole genome shotgun (WGS) entry which is preliminary data.</text>
</comment>
<dbReference type="EMBL" id="JAVDTR010000006">
    <property type="protein sequence ID" value="MDR6723948.1"/>
    <property type="molecule type" value="Genomic_DNA"/>
</dbReference>
<dbReference type="Proteomes" id="UP001254832">
    <property type="component" value="Unassembled WGS sequence"/>
</dbReference>
<gene>
    <name evidence="1" type="ORF">J2W91_002410</name>
</gene>
<protein>
    <submittedName>
        <fullName evidence="1">Uncharacterized protein</fullName>
    </submittedName>
</protein>
<accession>A0AAP5LNZ3</accession>
<sequence>MHTTERGAPTKTIMITVNGEPIGRKLIIDSVTYAPIAETEWNESIPQILNNSSAM</sequence>
<name>A0AAP5LNZ3_PAEAM</name>
<dbReference type="RefSeq" id="WP_200956140.1">
    <property type="nucleotide sequence ID" value="NZ_JAVDTR010000006.1"/>
</dbReference>
<proteinExistence type="predicted"/>
<reference evidence="1" key="1">
    <citation type="submission" date="2023-07" db="EMBL/GenBank/DDBJ databases">
        <title>Sorghum-associated microbial communities from plants grown in Nebraska, USA.</title>
        <authorList>
            <person name="Schachtman D."/>
        </authorList>
    </citation>
    <scope>NUCLEOTIDE SEQUENCE</scope>
    <source>
        <strain evidence="1">BE80</strain>
    </source>
</reference>
<dbReference type="AlphaFoldDB" id="A0AAP5LNZ3"/>
<evidence type="ECO:0000313" key="2">
    <source>
        <dbReference type="Proteomes" id="UP001254832"/>
    </source>
</evidence>